<dbReference type="Gene3D" id="3.40.50.300">
    <property type="entry name" value="P-loop containing nucleotide triphosphate hydrolases"/>
    <property type="match status" value="2"/>
</dbReference>
<dbReference type="InterPro" id="IPR011545">
    <property type="entry name" value="DEAD/DEAH_box_helicase_dom"/>
</dbReference>
<dbReference type="RefSeq" id="WP_015724281.1">
    <property type="nucleotide sequence ID" value="NC_014972.1"/>
</dbReference>
<dbReference type="Pfam" id="PF00271">
    <property type="entry name" value="Helicase_C"/>
    <property type="match status" value="1"/>
</dbReference>
<dbReference type="KEGG" id="dpr:Despr_1588"/>
<dbReference type="InterPro" id="IPR049614">
    <property type="entry name" value="HrpB_DEXH"/>
</dbReference>
<dbReference type="EMBL" id="CP002364">
    <property type="protein sequence ID" value="ADW17740.1"/>
    <property type="molecule type" value="Genomic_DNA"/>
</dbReference>
<dbReference type="GO" id="GO:0004386">
    <property type="term" value="F:helicase activity"/>
    <property type="evidence" value="ECO:0007669"/>
    <property type="project" value="UniProtKB-KW"/>
</dbReference>
<gene>
    <name evidence="7" type="ordered locus">Despr_1588</name>
</gene>
<sequence>MPSSPFASLPIDSALPRIKHALAAGSAVLAAPPGSGKTTIVPLALLDEPWLANRKIILLEPRRLAARAAASRMAALLGERLGQRVGYQIRFDRCISPQTRIEVVTEGILTRRLQHDAALADVGLVIFDEFHERSLHADLALALCLDLCQLRDDLRLLVMSATLETEAIARLLGEAPVVVAEGAEHQVGIDYLQRPPRGRIGAITAQGILQALPRQQGDMLAFLPGAGEIRDALHLLAGDPSCRDLLILPLFGDLPQKEQDRALLADPQGRRRIILATSIAETSLTIEGVGCVVDSGWSRRPTFDPGSGLSRLTTVRVSRASARQRAGRAGRLGPGHCLRLWTREEHHSLPAFHPPEIVHADLAPLALELALWGVFDAGELRWLDQPRSGALQQARLLLRALEAIDESGRVTSLGRQMAGLPLHPRLGRMLLIARENGQGALACDLAALLSERDLLPRDHPQASADLGVRLTLLAQWRDKGERAAREGGIDPQRCRRIDQAAGQWRQLLGCPPTGHDPLAVAALLVHAYPECIARRRPGQRGRYQLANGRGVLLDPADPLATNEYLVVPHVDAGSREGKIFLAEGVEIADIREQHRQLLTTEQRVCWDTASARVMAVRQVRVGAIIVEESPLADIDPEAGRAALMEGIARMGSGCLPWDRESRQLQARIHSVRAWQPQAGWPEVSDEALFRDLGWLEPYLNGITRADQLTRINLKGILASMLGWEGQQRLARLAPETFTAPSGSRIRIDYRLDGPPILAVRIQEMFGQSKTPTVCDGQLALVLHLLSPARRPIQVTTDLAGFWRRGYTEVKKELKGRYPKHFWPDDPLVAEATRGGKRRNQPG</sequence>
<dbReference type="SMART" id="SM00847">
    <property type="entry name" value="HA2"/>
    <property type="match status" value="1"/>
</dbReference>
<dbReference type="PANTHER" id="PTHR43519:SF1">
    <property type="entry name" value="ATP-DEPENDENT RNA HELICASE HRPB"/>
    <property type="match status" value="1"/>
</dbReference>
<dbReference type="InterPro" id="IPR013689">
    <property type="entry name" value="RNA_helicase_ATP-dep_HrpB_C"/>
</dbReference>
<dbReference type="GO" id="GO:0005524">
    <property type="term" value="F:ATP binding"/>
    <property type="evidence" value="ECO:0007669"/>
    <property type="project" value="UniProtKB-KW"/>
</dbReference>
<feature type="domain" description="Helicase C-terminal" evidence="6">
    <location>
        <begin position="207"/>
        <end position="373"/>
    </location>
</feature>
<evidence type="ECO:0000259" key="6">
    <source>
        <dbReference type="PROSITE" id="PS51194"/>
    </source>
</evidence>
<dbReference type="Proteomes" id="UP000006365">
    <property type="component" value="Chromosome"/>
</dbReference>
<evidence type="ECO:0000313" key="7">
    <source>
        <dbReference type="EMBL" id="ADW17740.1"/>
    </source>
</evidence>
<dbReference type="InterPro" id="IPR014001">
    <property type="entry name" value="Helicase_ATP-bd"/>
</dbReference>
<accession>A0A7U3YLU1</accession>
<dbReference type="PROSITE" id="PS51192">
    <property type="entry name" value="HELICASE_ATP_BIND_1"/>
    <property type="match status" value="1"/>
</dbReference>
<evidence type="ECO:0000256" key="1">
    <source>
        <dbReference type="ARBA" id="ARBA00022741"/>
    </source>
</evidence>
<dbReference type="Gene3D" id="1.20.120.1080">
    <property type="match status" value="1"/>
</dbReference>
<dbReference type="InterPro" id="IPR001650">
    <property type="entry name" value="Helicase_C-like"/>
</dbReference>
<dbReference type="SMART" id="SM00490">
    <property type="entry name" value="HELICc"/>
    <property type="match status" value="1"/>
</dbReference>
<dbReference type="CDD" id="cd18791">
    <property type="entry name" value="SF2_C_RHA"/>
    <property type="match status" value="1"/>
</dbReference>
<evidence type="ECO:0000259" key="5">
    <source>
        <dbReference type="PROSITE" id="PS51192"/>
    </source>
</evidence>
<evidence type="ECO:0000313" key="8">
    <source>
        <dbReference type="Proteomes" id="UP000006365"/>
    </source>
</evidence>
<dbReference type="PIRSF" id="PIRSF005496">
    <property type="entry name" value="ATP_hel_hrpB"/>
    <property type="match status" value="1"/>
</dbReference>
<reference evidence="7 8" key="1">
    <citation type="journal article" date="2011" name="Stand. Genomic Sci.">
        <title>Complete genome sequence of Desulfobulbus propionicus type strain (1pr3).</title>
        <authorList>
            <person name="Pagani I."/>
            <person name="Lapidus A."/>
            <person name="Nolan M."/>
            <person name="Lucas S."/>
            <person name="Hammon N."/>
            <person name="Deshpande S."/>
            <person name="Cheng J.F."/>
            <person name="Chertkov O."/>
            <person name="Davenport K."/>
            <person name="Tapia R."/>
            <person name="Han C."/>
            <person name="Goodwin L."/>
            <person name="Pitluck S."/>
            <person name="Liolios K."/>
            <person name="Mavromatis K."/>
            <person name="Ivanova N."/>
            <person name="Mikhailova N."/>
            <person name="Pati A."/>
            <person name="Chen A."/>
            <person name="Palaniappan K."/>
            <person name="Land M."/>
            <person name="Hauser L."/>
            <person name="Chang Y.J."/>
            <person name="Jeffries C.D."/>
            <person name="Detter J.C."/>
            <person name="Brambilla E."/>
            <person name="Kannan K.P."/>
            <person name="Djao O.D."/>
            <person name="Rohde M."/>
            <person name="Pukall R."/>
            <person name="Spring S."/>
            <person name="Goker M."/>
            <person name="Sikorski J."/>
            <person name="Woyke T."/>
            <person name="Bristow J."/>
            <person name="Eisen J.A."/>
            <person name="Markowitz V."/>
            <person name="Hugenholtz P."/>
            <person name="Kyrpides N.C."/>
            <person name="Klenk H.P."/>
        </authorList>
    </citation>
    <scope>NUCLEOTIDE SEQUENCE [LARGE SCALE GENOMIC DNA]</scope>
    <source>
        <strain evidence="8">ATCC 33891 / DSM 2032 / 1pr3</strain>
    </source>
</reference>
<dbReference type="PROSITE" id="PS51194">
    <property type="entry name" value="HELICASE_CTER"/>
    <property type="match status" value="1"/>
</dbReference>
<protein>
    <submittedName>
        <fullName evidence="7">ATP-dependent helicase HrpB</fullName>
    </submittedName>
</protein>
<evidence type="ECO:0000256" key="4">
    <source>
        <dbReference type="ARBA" id="ARBA00022840"/>
    </source>
</evidence>
<keyword evidence="3 7" id="KW-0347">Helicase</keyword>
<dbReference type="SMART" id="SM00487">
    <property type="entry name" value="DEXDc"/>
    <property type="match status" value="1"/>
</dbReference>
<dbReference type="InterPro" id="IPR056329">
    <property type="entry name" value="CON_HrpB"/>
</dbReference>
<dbReference type="Pfam" id="PF04408">
    <property type="entry name" value="WHD_HA2"/>
    <property type="match status" value="1"/>
</dbReference>
<feature type="domain" description="Helicase ATP-binding" evidence="5">
    <location>
        <begin position="18"/>
        <end position="181"/>
    </location>
</feature>
<keyword evidence="4" id="KW-0067">ATP-binding</keyword>
<dbReference type="Pfam" id="PF24473">
    <property type="entry name" value="CON_HrpB"/>
    <property type="match status" value="1"/>
</dbReference>
<keyword evidence="2" id="KW-0378">Hydrolase</keyword>
<evidence type="ECO:0000256" key="3">
    <source>
        <dbReference type="ARBA" id="ARBA00022806"/>
    </source>
</evidence>
<dbReference type="FunFam" id="3.40.50.300:FF:002125">
    <property type="entry name" value="ATP-dependent helicase HrpB"/>
    <property type="match status" value="1"/>
</dbReference>
<keyword evidence="1" id="KW-0547">Nucleotide-binding</keyword>
<dbReference type="InterPro" id="IPR048333">
    <property type="entry name" value="HA2_WH"/>
</dbReference>
<dbReference type="Pfam" id="PF08482">
    <property type="entry name" value="HrpB_C"/>
    <property type="match status" value="1"/>
</dbReference>
<dbReference type="SUPFAM" id="SSF52540">
    <property type="entry name" value="P-loop containing nucleoside triphosphate hydrolases"/>
    <property type="match status" value="1"/>
</dbReference>
<dbReference type="AlphaFoldDB" id="A0A7U3YLU1"/>
<dbReference type="InterPro" id="IPR027417">
    <property type="entry name" value="P-loop_NTPase"/>
</dbReference>
<organism evidence="7 8">
    <name type="scientific">Desulfobulbus propionicus (strain ATCC 33891 / DSM 2032 / VKM B-1956 / 1pr3)</name>
    <dbReference type="NCBI Taxonomy" id="577650"/>
    <lineage>
        <taxon>Bacteria</taxon>
        <taxon>Pseudomonadati</taxon>
        <taxon>Thermodesulfobacteriota</taxon>
        <taxon>Desulfobulbia</taxon>
        <taxon>Desulfobulbales</taxon>
        <taxon>Desulfobulbaceae</taxon>
        <taxon>Desulfobulbus</taxon>
    </lineage>
</organism>
<dbReference type="InterPro" id="IPR007502">
    <property type="entry name" value="Helicase-assoc_dom"/>
</dbReference>
<dbReference type="PANTHER" id="PTHR43519">
    <property type="entry name" value="ATP-DEPENDENT RNA HELICASE HRPB"/>
    <property type="match status" value="1"/>
</dbReference>
<evidence type="ECO:0000256" key="2">
    <source>
        <dbReference type="ARBA" id="ARBA00022801"/>
    </source>
</evidence>
<dbReference type="Pfam" id="PF00270">
    <property type="entry name" value="DEAD"/>
    <property type="match status" value="1"/>
</dbReference>
<dbReference type="GO" id="GO:0016787">
    <property type="term" value="F:hydrolase activity"/>
    <property type="evidence" value="ECO:0007669"/>
    <property type="project" value="UniProtKB-KW"/>
</dbReference>
<name>A0A7U3YLU1_DESPD</name>
<dbReference type="NCBIfam" id="TIGR01970">
    <property type="entry name" value="DEAH_box_HrpB"/>
    <property type="match status" value="1"/>
</dbReference>
<dbReference type="InterPro" id="IPR010225">
    <property type="entry name" value="HrpB"/>
</dbReference>
<dbReference type="GO" id="GO:0003676">
    <property type="term" value="F:nucleic acid binding"/>
    <property type="evidence" value="ECO:0007669"/>
    <property type="project" value="InterPro"/>
</dbReference>
<dbReference type="CDD" id="cd17990">
    <property type="entry name" value="DEXHc_HrpB"/>
    <property type="match status" value="1"/>
</dbReference>
<keyword evidence="8" id="KW-1185">Reference proteome</keyword>
<proteinExistence type="predicted"/>